<dbReference type="RefSeq" id="WP_008985803.1">
    <property type="nucleotide sequence ID" value="NZ_AKKU01000026.1"/>
</dbReference>
<dbReference type="InterPro" id="IPR029041">
    <property type="entry name" value="FAD-linked_oxidoreductase-like"/>
</dbReference>
<sequence length="318" mass="35600">MALSLADKISIPSQGVYLIGTTPPKAGTDSDKTRRIARKLLARLQEVEYDGLIIYDIQDESSRVKAERPFPFHSTLDPRQYSQLLHELSSLDVITYKSVAQRDASELQHWLTETAASYQLKNLVLVGSPSSHGKIKLSLPQAYQQLAAHPASYFLGGVAIAERHAKKGDEHLRLIEKAKQGCEFFISQAVYNAQATIDLITSYARSCKQQGLTPKRLILTFTPCGSEQTLDFMQWLGISVPQASRYRILDAENPLNESIKICRDNLTQILTHCADLEVPLGLNVESLTNRKEEIDASIRLFRLLKALMELHLAEKQVA</sequence>
<dbReference type="AlphaFoldDB" id="I9NZM0"/>
<accession>I9NZM0</accession>
<keyword evidence="3" id="KW-1185">Reference proteome</keyword>
<dbReference type="PATRIC" id="fig|1195246.3.peg.3046"/>
<dbReference type="EMBL" id="AKKU01000026">
    <property type="protein sequence ID" value="EIW87904.1"/>
    <property type="molecule type" value="Genomic_DNA"/>
</dbReference>
<organism evidence="2 3">
    <name type="scientific">Alishewanella agri BL06</name>
    <dbReference type="NCBI Taxonomy" id="1195246"/>
    <lineage>
        <taxon>Bacteria</taxon>
        <taxon>Pseudomonadati</taxon>
        <taxon>Pseudomonadota</taxon>
        <taxon>Gammaproteobacteria</taxon>
        <taxon>Alteromonadales</taxon>
        <taxon>Alteromonadaceae</taxon>
        <taxon>Alishewanella</taxon>
    </lineage>
</organism>
<proteinExistence type="predicted"/>
<dbReference type="Proteomes" id="UP000035062">
    <property type="component" value="Unassembled WGS sequence"/>
</dbReference>
<reference evidence="2 3" key="1">
    <citation type="journal article" date="2012" name="J. Bacteriol.">
        <title>Genome Sequence of Pectin-Degrading Alishewanella agri, Isolated from Landfill Soil.</title>
        <authorList>
            <person name="Kim J."/>
            <person name="Jung J."/>
            <person name="Sung J.S."/>
            <person name="Chun J."/>
            <person name="Park W."/>
        </authorList>
    </citation>
    <scope>NUCLEOTIDE SEQUENCE [LARGE SCALE GENOMIC DNA]</scope>
    <source>
        <strain evidence="2 3">BL06</strain>
    </source>
</reference>
<keyword evidence="1" id="KW-0560">Oxidoreductase</keyword>
<dbReference type="GO" id="GO:0016491">
    <property type="term" value="F:oxidoreductase activity"/>
    <property type="evidence" value="ECO:0007669"/>
    <property type="project" value="UniProtKB-KW"/>
</dbReference>
<comment type="caution">
    <text evidence="2">The sequence shown here is derived from an EMBL/GenBank/DDBJ whole genome shotgun (WGS) entry which is preliminary data.</text>
</comment>
<name>I9NZM0_9ALTE</name>
<dbReference type="Gene3D" id="3.20.20.220">
    <property type="match status" value="1"/>
</dbReference>
<evidence type="ECO:0008006" key="4">
    <source>
        <dbReference type="Google" id="ProtNLM"/>
    </source>
</evidence>
<dbReference type="STRING" id="1195246.AGRI_15335"/>
<gene>
    <name evidence="2" type="ORF">AGRI_15335</name>
</gene>
<dbReference type="eggNOG" id="COG0685">
    <property type="taxonomic scope" value="Bacteria"/>
</dbReference>
<dbReference type="SUPFAM" id="SSF51730">
    <property type="entry name" value="FAD-linked oxidoreductase"/>
    <property type="match status" value="1"/>
</dbReference>
<evidence type="ECO:0000313" key="3">
    <source>
        <dbReference type="Proteomes" id="UP000035062"/>
    </source>
</evidence>
<evidence type="ECO:0000256" key="1">
    <source>
        <dbReference type="ARBA" id="ARBA00023002"/>
    </source>
</evidence>
<protein>
    <recommendedName>
        <fullName evidence="4">Methylenetetrahydrofolate reductase (NAD(P)H)</fullName>
    </recommendedName>
</protein>
<evidence type="ECO:0000313" key="2">
    <source>
        <dbReference type="EMBL" id="EIW87904.1"/>
    </source>
</evidence>